<dbReference type="EMBL" id="MU069796">
    <property type="protein sequence ID" value="KAF5833704.1"/>
    <property type="molecule type" value="Genomic_DNA"/>
</dbReference>
<dbReference type="PANTHER" id="PTHR31891:SF1">
    <property type="entry name" value="FORMAMIDASE C869.04-RELATED"/>
    <property type="match status" value="1"/>
</dbReference>
<reference evidence="2" key="1">
    <citation type="submission" date="2017-08" db="EMBL/GenBank/DDBJ databases">
        <authorList>
            <person name="Polle J.E."/>
            <person name="Barry K."/>
            <person name="Cushman J."/>
            <person name="Schmutz J."/>
            <person name="Tran D."/>
            <person name="Hathwaick L.T."/>
            <person name="Yim W.C."/>
            <person name="Jenkins J."/>
            <person name="Mckie-Krisberg Z.M."/>
            <person name="Prochnik S."/>
            <person name="Lindquist E."/>
            <person name="Dockter R.B."/>
            <person name="Adam C."/>
            <person name="Molina H."/>
            <person name="Bunkerborg J."/>
            <person name="Jin E."/>
            <person name="Buchheim M."/>
            <person name="Magnuson J."/>
        </authorList>
    </citation>
    <scope>NUCLEOTIDE SEQUENCE</scope>
    <source>
        <strain evidence="2">CCAP 19/18</strain>
    </source>
</reference>
<evidence type="ECO:0000313" key="2">
    <source>
        <dbReference type="EMBL" id="KAF5833704.1"/>
    </source>
</evidence>
<dbReference type="Proteomes" id="UP000815325">
    <property type="component" value="Unassembled WGS sequence"/>
</dbReference>
<gene>
    <name evidence="2" type="ORF">DUNSADRAFT_9937</name>
</gene>
<accession>A0ABQ7GGI0</accession>
<dbReference type="Gene3D" id="2.60.120.580">
    <property type="entry name" value="Acetamidase/Formamidase-like domains"/>
    <property type="match status" value="2"/>
</dbReference>
<feature type="compositionally biased region" description="Polar residues" evidence="1">
    <location>
        <begin position="286"/>
        <end position="299"/>
    </location>
</feature>
<protein>
    <recommendedName>
        <fullName evidence="4">Formamidase</fullName>
    </recommendedName>
</protein>
<organism evidence="2 3">
    <name type="scientific">Dunaliella salina</name>
    <name type="common">Green alga</name>
    <name type="synonym">Protococcus salinus</name>
    <dbReference type="NCBI Taxonomy" id="3046"/>
    <lineage>
        <taxon>Eukaryota</taxon>
        <taxon>Viridiplantae</taxon>
        <taxon>Chlorophyta</taxon>
        <taxon>core chlorophytes</taxon>
        <taxon>Chlorophyceae</taxon>
        <taxon>CS clade</taxon>
        <taxon>Chlamydomonadales</taxon>
        <taxon>Dunaliellaceae</taxon>
        <taxon>Dunaliella</taxon>
    </lineage>
</organism>
<dbReference type="Pfam" id="PF03069">
    <property type="entry name" value="FmdA_AmdA"/>
    <property type="match status" value="1"/>
</dbReference>
<feature type="region of interest" description="Disordered" evidence="1">
    <location>
        <begin position="465"/>
        <end position="505"/>
    </location>
</feature>
<sequence>MIQQADRSAAHQLQSAHADKYTHRLPGHPLTSLPCNWDLTACRRTNDIADPAAACQEISGRSPRTFATGNTDDILASAESVVWGFFWKNAKPYKVANSGDEMMIETVTHHGTDAYDEIVRGDPGLESIYKWDSENMTINVRGASGQSDGAHIMTGPVWICGAEKGDVLQIDLIEMEPRRNPSTGKSFGVNAAAWWGFHRRTGGGENGNMGVDRDGNGDGGYMTGDNPRETITVYEALVDEGKDAAGNYMVTPRYGFQWWTDPEEGEVAQQANTRGIGGDWERSYPNPDQTTGQDSANWNGASRTYCVPTDPVFFEAREGRPNYTTPENTARTYGKGIAGGDGSTDGESAFKLPGKIHPGNIGVARDVEDPTNSIPPGIWGGNMDNRRLNQGTSLFVPVQVEGGLFSVGDVHFSQGDSEMDGTAIEASVNIKLRFTLHKQNELPVIVQDLDGTSFVVEGTMEPDMVMASNDTGGGTDDGGNIDDDGGTADNGGSPDDNDGNDTGASTMVSQQAVLPMLASLAVVLLAWA</sequence>
<evidence type="ECO:0008006" key="4">
    <source>
        <dbReference type="Google" id="ProtNLM"/>
    </source>
</evidence>
<dbReference type="SUPFAM" id="SSF141130">
    <property type="entry name" value="Acetamidase/Formamidase-like"/>
    <property type="match status" value="2"/>
</dbReference>
<dbReference type="InterPro" id="IPR004304">
    <property type="entry name" value="FmdA_AmdA"/>
</dbReference>
<comment type="caution">
    <text evidence="2">The sequence shown here is derived from an EMBL/GenBank/DDBJ whole genome shotgun (WGS) entry which is preliminary data.</text>
</comment>
<dbReference type="PANTHER" id="PTHR31891">
    <property type="entry name" value="FORMAMIDASE C869.04-RELATED"/>
    <property type="match status" value="1"/>
</dbReference>
<keyword evidence="3" id="KW-1185">Reference proteome</keyword>
<proteinExistence type="predicted"/>
<evidence type="ECO:0000256" key="1">
    <source>
        <dbReference type="SAM" id="MobiDB-lite"/>
    </source>
</evidence>
<evidence type="ECO:0000313" key="3">
    <source>
        <dbReference type="Proteomes" id="UP000815325"/>
    </source>
</evidence>
<feature type="region of interest" description="Disordered" evidence="1">
    <location>
        <begin position="276"/>
        <end position="299"/>
    </location>
</feature>
<name>A0ABQ7GGI0_DUNSA</name>